<dbReference type="RefSeq" id="WP_188916470.1">
    <property type="nucleotide sequence ID" value="NZ_BMQV01000001.1"/>
</dbReference>
<dbReference type="HAMAP" id="MF_00689">
    <property type="entry name" value="Bpt"/>
    <property type="match status" value="1"/>
</dbReference>
<comment type="catalytic activity">
    <reaction evidence="4">
        <text>N-terminal L-glutamyl-[protein] + L-leucyl-tRNA(Leu) = N-terminal L-leucyl-L-glutamyl-[protein] + tRNA(Leu) + H(+)</text>
        <dbReference type="Rhea" id="RHEA:50412"/>
        <dbReference type="Rhea" id="RHEA-COMP:9613"/>
        <dbReference type="Rhea" id="RHEA-COMP:9622"/>
        <dbReference type="Rhea" id="RHEA-COMP:12664"/>
        <dbReference type="Rhea" id="RHEA-COMP:12668"/>
        <dbReference type="ChEBI" id="CHEBI:15378"/>
        <dbReference type="ChEBI" id="CHEBI:64721"/>
        <dbReference type="ChEBI" id="CHEBI:78442"/>
        <dbReference type="ChEBI" id="CHEBI:78494"/>
        <dbReference type="ChEBI" id="CHEBI:133041"/>
        <dbReference type="EC" id="2.3.2.29"/>
    </reaction>
</comment>
<evidence type="ECO:0000256" key="2">
    <source>
        <dbReference type="ARBA" id="ARBA00022679"/>
    </source>
</evidence>
<dbReference type="PIRSF" id="PIRSF037208">
    <property type="entry name" value="ATE_pro_prd"/>
    <property type="match status" value="1"/>
</dbReference>
<evidence type="ECO:0000313" key="8">
    <source>
        <dbReference type="Proteomes" id="UP000654367"/>
    </source>
</evidence>
<dbReference type="EMBL" id="BMQV01000001">
    <property type="protein sequence ID" value="GGP38626.1"/>
    <property type="molecule type" value="Genomic_DNA"/>
</dbReference>
<dbReference type="NCBIfam" id="NF002342">
    <property type="entry name" value="PRK01305.1-3"/>
    <property type="match status" value="1"/>
</dbReference>
<proteinExistence type="inferred from homology"/>
<comment type="catalytic activity">
    <reaction evidence="4">
        <text>N-terminal L-aspartyl-[protein] + L-leucyl-tRNA(Leu) = N-terminal L-leucyl-L-aspartyl-[protein] + tRNA(Leu) + H(+)</text>
        <dbReference type="Rhea" id="RHEA:50420"/>
        <dbReference type="Rhea" id="RHEA-COMP:9613"/>
        <dbReference type="Rhea" id="RHEA-COMP:9622"/>
        <dbReference type="Rhea" id="RHEA-COMP:12669"/>
        <dbReference type="Rhea" id="RHEA-COMP:12674"/>
        <dbReference type="ChEBI" id="CHEBI:15378"/>
        <dbReference type="ChEBI" id="CHEBI:64720"/>
        <dbReference type="ChEBI" id="CHEBI:78442"/>
        <dbReference type="ChEBI" id="CHEBI:78494"/>
        <dbReference type="ChEBI" id="CHEBI:133042"/>
        <dbReference type="EC" id="2.3.2.29"/>
    </reaction>
</comment>
<dbReference type="GO" id="GO:0016740">
    <property type="term" value="F:transferase activity"/>
    <property type="evidence" value="ECO:0007669"/>
    <property type="project" value="UniProtKB-KW"/>
</dbReference>
<dbReference type="InterPro" id="IPR017138">
    <property type="entry name" value="Asp_Glu_LeuTrfase"/>
</dbReference>
<keyword evidence="1 4" id="KW-0963">Cytoplasm</keyword>
<comment type="function">
    <text evidence="4">Functions in the N-end rule pathway of protein degradation where it conjugates Leu from its aminoacyl-tRNA to the N-termini of proteins containing an N-terminal aspartate or glutamate.</text>
</comment>
<comment type="similarity">
    <text evidence="4">Belongs to the R-transferase family. Bpt subfamily.</text>
</comment>
<evidence type="ECO:0000256" key="3">
    <source>
        <dbReference type="ARBA" id="ARBA00023315"/>
    </source>
</evidence>
<dbReference type="NCBIfam" id="NF002346">
    <property type="entry name" value="PRK01305.2-3"/>
    <property type="match status" value="1"/>
</dbReference>
<organism evidence="7 8">
    <name type="scientific">Shewanella saliphila</name>
    <dbReference type="NCBI Taxonomy" id="2282698"/>
    <lineage>
        <taxon>Bacteria</taxon>
        <taxon>Pseudomonadati</taxon>
        <taxon>Pseudomonadota</taxon>
        <taxon>Gammaproteobacteria</taxon>
        <taxon>Alteromonadales</taxon>
        <taxon>Shewanellaceae</taxon>
        <taxon>Shewanella</taxon>
    </lineage>
</organism>
<evidence type="ECO:0000259" key="6">
    <source>
        <dbReference type="Pfam" id="PF04377"/>
    </source>
</evidence>
<sequence>MNSKSVSVGISQPFDCNYIEGNKEQLLVIQEPHIDGALFEQLLGMGFRRNGNSIYKPRCPSCQACQSIRLNVHDFVLSKRQKRTLKNSQDLHWKVNYQTRPEHFELYQRYINERHNDGPMYPASQTQYDDFLLSDWLPPMFIEVFDKDQLIGVAVTDNMVHSFSAIYSYFDPDYADRSLGSLMILIQCQLAKSMGKRYLYLGYQIDQNRKMRYKRQYRPYQILTPQGWQVGEQLEPLSC</sequence>
<comment type="subcellular location">
    <subcellularLocation>
        <location evidence="4">Cytoplasm</location>
    </subcellularLocation>
</comment>
<feature type="domain" description="N-end aminoacyl transferase N-terminal" evidence="5">
    <location>
        <begin position="15"/>
        <end position="83"/>
    </location>
</feature>
<dbReference type="SUPFAM" id="SSF55729">
    <property type="entry name" value="Acyl-CoA N-acyltransferases (Nat)"/>
    <property type="match status" value="1"/>
</dbReference>
<keyword evidence="8" id="KW-1185">Reference proteome</keyword>
<keyword evidence="3 4" id="KW-0012">Acyltransferase</keyword>
<protein>
    <recommendedName>
        <fullName evidence="4">Aspartate/glutamate leucyltransferase</fullName>
        <ecNumber evidence="4">2.3.2.29</ecNumber>
    </recommendedName>
</protein>
<dbReference type="EC" id="2.3.2.29" evidence="4"/>
<dbReference type="NCBIfam" id="NF002345">
    <property type="entry name" value="PRK01305.2-2"/>
    <property type="match status" value="1"/>
</dbReference>
<gene>
    <name evidence="7" type="primary">ate</name>
    <name evidence="4" type="synonym">bpt</name>
    <name evidence="7" type="ORF">GCM10009409_01990</name>
</gene>
<dbReference type="Pfam" id="PF04377">
    <property type="entry name" value="ATE_C"/>
    <property type="match status" value="1"/>
</dbReference>
<evidence type="ECO:0000313" key="7">
    <source>
        <dbReference type="EMBL" id="GGP38626.1"/>
    </source>
</evidence>
<dbReference type="Proteomes" id="UP000654367">
    <property type="component" value="Unassembled WGS sequence"/>
</dbReference>
<dbReference type="InterPro" id="IPR030700">
    <property type="entry name" value="N-end_Aminoacyl_Trfase"/>
</dbReference>
<accession>A0ABQ2Q1C2</accession>
<dbReference type="PANTHER" id="PTHR21367:SF1">
    <property type="entry name" value="ARGINYL-TRNA--PROTEIN TRANSFERASE 1"/>
    <property type="match status" value="1"/>
</dbReference>
<dbReference type="NCBIfam" id="NF002347">
    <property type="entry name" value="PRK01305.2-4"/>
    <property type="match status" value="1"/>
</dbReference>
<evidence type="ECO:0000259" key="5">
    <source>
        <dbReference type="Pfam" id="PF04376"/>
    </source>
</evidence>
<dbReference type="InterPro" id="IPR016181">
    <property type="entry name" value="Acyl_CoA_acyltransferase"/>
</dbReference>
<reference evidence="8" key="1">
    <citation type="journal article" date="2019" name="Int. J. Syst. Evol. Microbiol.">
        <title>The Global Catalogue of Microorganisms (GCM) 10K type strain sequencing project: providing services to taxonomists for standard genome sequencing and annotation.</title>
        <authorList>
            <consortium name="The Broad Institute Genomics Platform"/>
            <consortium name="The Broad Institute Genome Sequencing Center for Infectious Disease"/>
            <person name="Wu L."/>
            <person name="Ma J."/>
        </authorList>
    </citation>
    <scope>NUCLEOTIDE SEQUENCE [LARGE SCALE GENOMIC DNA]</scope>
    <source>
        <strain evidence="8">JCM 32304</strain>
    </source>
</reference>
<name>A0ABQ2Q1C2_9GAMM</name>
<dbReference type="InterPro" id="IPR007472">
    <property type="entry name" value="N-end_Aminoacyl_Trfase_C"/>
</dbReference>
<keyword evidence="2 4" id="KW-0808">Transferase</keyword>
<dbReference type="Pfam" id="PF04376">
    <property type="entry name" value="ATE_N"/>
    <property type="match status" value="1"/>
</dbReference>
<feature type="domain" description="N-end rule aminoacyl transferase C-terminal" evidence="6">
    <location>
        <begin position="102"/>
        <end position="223"/>
    </location>
</feature>
<dbReference type="PANTHER" id="PTHR21367">
    <property type="entry name" value="ARGININE-TRNA-PROTEIN TRANSFERASE 1"/>
    <property type="match status" value="1"/>
</dbReference>
<comment type="caution">
    <text evidence="7">The sequence shown here is derived from an EMBL/GenBank/DDBJ whole genome shotgun (WGS) entry which is preliminary data.</text>
</comment>
<dbReference type="InterPro" id="IPR007471">
    <property type="entry name" value="N-end_Aminoacyl_Trfase_N"/>
</dbReference>
<evidence type="ECO:0000256" key="4">
    <source>
        <dbReference type="HAMAP-Rule" id="MF_00689"/>
    </source>
</evidence>
<evidence type="ECO:0000256" key="1">
    <source>
        <dbReference type="ARBA" id="ARBA00022490"/>
    </source>
</evidence>